<dbReference type="Gene3D" id="3.30.1340.30">
    <property type="match status" value="1"/>
</dbReference>
<evidence type="ECO:0000256" key="1">
    <source>
        <dbReference type="SAM" id="SignalP"/>
    </source>
</evidence>
<dbReference type="EMBL" id="NRRU01000025">
    <property type="protein sequence ID" value="MBK1712840.1"/>
    <property type="molecule type" value="Genomic_DNA"/>
</dbReference>
<dbReference type="RefSeq" id="WP_200378403.1">
    <property type="nucleotide sequence ID" value="NZ_NRRU01000025.1"/>
</dbReference>
<reference evidence="3" key="2">
    <citation type="journal article" date="2020" name="Microorganisms">
        <title>Osmotic Adaptation and Compatible Solute Biosynthesis of Phototrophic Bacteria as Revealed from Genome Analyses.</title>
        <authorList>
            <person name="Imhoff J.F."/>
            <person name="Rahn T."/>
            <person name="Kunzel S."/>
            <person name="Keller A."/>
            <person name="Neulinger S.C."/>
        </authorList>
    </citation>
    <scope>NUCLEOTIDE SEQUENCE</scope>
    <source>
        <strain evidence="3">IM 151</strain>
    </source>
</reference>
<keyword evidence="1" id="KW-0732">Signal</keyword>
<evidence type="ECO:0000259" key="2">
    <source>
        <dbReference type="PROSITE" id="PS50914"/>
    </source>
</evidence>
<dbReference type="PROSITE" id="PS50914">
    <property type="entry name" value="BON"/>
    <property type="match status" value="1"/>
</dbReference>
<protein>
    <recommendedName>
        <fullName evidence="2">BON domain-containing protein</fullName>
    </recommendedName>
</protein>
<proteinExistence type="predicted"/>
<name>A0ABS1DTB8_RUBGE</name>
<comment type="caution">
    <text evidence="3">The sequence shown here is derived from an EMBL/GenBank/DDBJ whole genome shotgun (WGS) entry which is preliminary data.</text>
</comment>
<dbReference type="PANTHER" id="PTHR34606">
    <property type="entry name" value="BON DOMAIN-CONTAINING PROTEIN"/>
    <property type="match status" value="1"/>
</dbReference>
<dbReference type="Proteomes" id="UP001041814">
    <property type="component" value="Unassembled WGS sequence"/>
</dbReference>
<dbReference type="InterPro" id="IPR007055">
    <property type="entry name" value="BON_dom"/>
</dbReference>
<dbReference type="InterPro" id="IPR051686">
    <property type="entry name" value="Lipoprotein_DolP"/>
</dbReference>
<sequence>MRTPIAAGLALALAGTLLLPLAGQAAEGSDSAKTLAKDSVITTKVKAALAADKASSLVKIGVETDGAGAVVLTGTVTTQARSDKAAKIAAEVKGVTAVDNRIQVVAGK</sequence>
<evidence type="ECO:0000313" key="4">
    <source>
        <dbReference type="Proteomes" id="UP001041814"/>
    </source>
</evidence>
<keyword evidence="4" id="KW-1185">Reference proteome</keyword>
<dbReference type="Pfam" id="PF04972">
    <property type="entry name" value="BON"/>
    <property type="match status" value="1"/>
</dbReference>
<dbReference type="InterPro" id="IPR014004">
    <property type="entry name" value="Transpt-assoc_nodulatn_dom_bac"/>
</dbReference>
<dbReference type="SMART" id="SM00749">
    <property type="entry name" value="BON"/>
    <property type="match status" value="1"/>
</dbReference>
<feature type="domain" description="BON" evidence="2">
    <location>
        <begin position="37"/>
        <end position="106"/>
    </location>
</feature>
<evidence type="ECO:0000313" key="3">
    <source>
        <dbReference type="EMBL" id="MBK1712840.1"/>
    </source>
</evidence>
<dbReference type="PANTHER" id="PTHR34606:SF15">
    <property type="entry name" value="BON DOMAIN-CONTAINING PROTEIN"/>
    <property type="match status" value="1"/>
</dbReference>
<feature type="chain" id="PRO_5046109503" description="BON domain-containing protein" evidence="1">
    <location>
        <begin position="26"/>
        <end position="108"/>
    </location>
</feature>
<reference evidence="3" key="1">
    <citation type="submission" date="2017-08" db="EMBL/GenBank/DDBJ databases">
        <authorList>
            <person name="Imhoff J.F."/>
            <person name="Rahn T."/>
            <person name="Kuenzel S."/>
            <person name="Neulinger S.C."/>
        </authorList>
    </citation>
    <scope>NUCLEOTIDE SEQUENCE</scope>
    <source>
        <strain evidence="3">IM 151</strain>
    </source>
</reference>
<organism evidence="3 4">
    <name type="scientific">Rubrivivax gelatinosus</name>
    <name type="common">Rhodocyclus gelatinosus</name>
    <name type="synonym">Rhodopseudomonas gelatinosa</name>
    <dbReference type="NCBI Taxonomy" id="28068"/>
    <lineage>
        <taxon>Bacteria</taxon>
        <taxon>Pseudomonadati</taxon>
        <taxon>Pseudomonadota</taxon>
        <taxon>Betaproteobacteria</taxon>
        <taxon>Burkholderiales</taxon>
        <taxon>Sphaerotilaceae</taxon>
        <taxon>Rubrivivax</taxon>
    </lineage>
</organism>
<gene>
    <name evidence="3" type="ORF">CKO43_08610</name>
</gene>
<feature type="signal peptide" evidence="1">
    <location>
        <begin position="1"/>
        <end position="25"/>
    </location>
</feature>
<accession>A0ABS1DTB8</accession>